<keyword evidence="3" id="KW-1185">Reference proteome</keyword>
<evidence type="ECO:0000256" key="1">
    <source>
        <dbReference type="SAM" id="MobiDB-lite"/>
    </source>
</evidence>
<evidence type="ECO:0000313" key="3">
    <source>
        <dbReference type="Proteomes" id="UP000663870"/>
    </source>
</evidence>
<dbReference type="Proteomes" id="UP000663870">
    <property type="component" value="Unassembled WGS sequence"/>
</dbReference>
<reference evidence="2" key="1">
    <citation type="submission" date="2021-02" db="EMBL/GenBank/DDBJ databases">
        <authorList>
            <person name="Nowell W R."/>
        </authorList>
    </citation>
    <scope>NUCLEOTIDE SEQUENCE</scope>
</reference>
<feature type="compositionally biased region" description="Polar residues" evidence="1">
    <location>
        <begin position="20"/>
        <end position="51"/>
    </location>
</feature>
<sequence length="81" mass="9065">MTNLRSSTRGVPLRLEPIRSPSNVNPQYPPNSNALHNTSSFRPISNLSSHQPPIPNQKHQVPKPQRPQTNQMLNAGGDTRY</sequence>
<comment type="caution">
    <text evidence="2">The sequence shown here is derived from an EMBL/GenBank/DDBJ whole genome shotgun (WGS) entry which is preliminary data.</text>
</comment>
<protein>
    <submittedName>
        <fullName evidence="2">Uncharacterized protein</fullName>
    </submittedName>
</protein>
<accession>A0A813UTG3</accession>
<organism evidence="2 3">
    <name type="scientific">Rotaria sordida</name>
    <dbReference type="NCBI Taxonomy" id="392033"/>
    <lineage>
        <taxon>Eukaryota</taxon>
        <taxon>Metazoa</taxon>
        <taxon>Spiralia</taxon>
        <taxon>Gnathifera</taxon>
        <taxon>Rotifera</taxon>
        <taxon>Eurotatoria</taxon>
        <taxon>Bdelloidea</taxon>
        <taxon>Philodinida</taxon>
        <taxon>Philodinidae</taxon>
        <taxon>Rotaria</taxon>
    </lineage>
</organism>
<gene>
    <name evidence="2" type="ORF">JXQ802_LOCUS5713</name>
</gene>
<dbReference type="AlphaFoldDB" id="A0A813UTG3"/>
<proteinExistence type="predicted"/>
<dbReference type="EMBL" id="CAJNOL010000086">
    <property type="protein sequence ID" value="CAF0831438.1"/>
    <property type="molecule type" value="Genomic_DNA"/>
</dbReference>
<evidence type="ECO:0000313" key="2">
    <source>
        <dbReference type="EMBL" id="CAF0831438.1"/>
    </source>
</evidence>
<name>A0A813UTG3_9BILA</name>
<feature type="region of interest" description="Disordered" evidence="1">
    <location>
        <begin position="1"/>
        <end position="81"/>
    </location>
</feature>